<dbReference type="InterPro" id="IPR009057">
    <property type="entry name" value="Homeodomain-like_sf"/>
</dbReference>
<dbReference type="PANTHER" id="PTHR46068:SF1">
    <property type="entry name" value="TRANSPOSASE IS30-LIKE HTH DOMAIN-CONTAINING PROTEIN"/>
    <property type="match status" value="1"/>
</dbReference>
<dbReference type="PANTHER" id="PTHR46068">
    <property type="entry name" value="PROTEIN CBG27172"/>
    <property type="match status" value="1"/>
</dbReference>
<dbReference type="Gene3D" id="1.10.10.10">
    <property type="entry name" value="Winged helix-like DNA-binding domain superfamily/Winged helix DNA-binding domain"/>
    <property type="match status" value="1"/>
</dbReference>
<dbReference type="Gene3D" id="3.30.420.10">
    <property type="entry name" value="Ribonuclease H-like superfamily/Ribonuclease H"/>
    <property type="match status" value="1"/>
</dbReference>
<dbReference type="Proteomes" id="UP001165289">
    <property type="component" value="Unassembled WGS sequence"/>
</dbReference>
<dbReference type="InterPro" id="IPR036397">
    <property type="entry name" value="RNaseH_sf"/>
</dbReference>
<gene>
    <name evidence="1" type="ORF">LOD99_2206</name>
</gene>
<sequence length="253" mass="29134">MDKEAKRSLIILYHNEGKSASVISKILSINRWIVYRTIKRYKETGCTQDRFRKGRPHSVRTPAVRKLVREKVRKNPVRSIQGMAKDFNILTSMGRIVKEYLGLKCYKFRGVQLLSEVNKMRRYEKCLILGKRFTGGTHQSIVFSDEKIFTVEMTCNRQNSRILAPDRRSISSSIRTIKRTQKPASVMVWGAISSDGRTPLVLIDKGVKIYKEVYVESILENALKPWAGEHFNGAHWVFQQDSAPSHKAKMTSE</sequence>
<dbReference type="Pfam" id="PF13551">
    <property type="entry name" value="HTH_29"/>
    <property type="match status" value="1"/>
</dbReference>
<keyword evidence="2" id="KW-1185">Reference proteome</keyword>
<dbReference type="InterPro" id="IPR036388">
    <property type="entry name" value="WH-like_DNA-bd_sf"/>
</dbReference>
<evidence type="ECO:0000313" key="2">
    <source>
        <dbReference type="Proteomes" id="UP001165289"/>
    </source>
</evidence>
<proteinExistence type="predicted"/>
<dbReference type="SUPFAM" id="SSF46689">
    <property type="entry name" value="Homeodomain-like"/>
    <property type="match status" value="1"/>
</dbReference>
<accession>A0AAV7K2K4</accession>
<dbReference type="EMBL" id="JAKMXF010000199">
    <property type="protein sequence ID" value="KAI6655371.1"/>
    <property type="molecule type" value="Genomic_DNA"/>
</dbReference>
<dbReference type="GO" id="GO:0003676">
    <property type="term" value="F:nucleic acid binding"/>
    <property type="evidence" value="ECO:0007669"/>
    <property type="project" value="InterPro"/>
</dbReference>
<name>A0AAV7K2K4_9METZ</name>
<comment type="caution">
    <text evidence="1">The sequence shown here is derived from an EMBL/GenBank/DDBJ whole genome shotgun (WGS) entry which is preliminary data.</text>
</comment>
<evidence type="ECO:0008006" key="3">
    <source>
        <dbReference type="Google" id="ProtNLM"/>
    </source>
</evidence>
<reference evidence="1 2" key="1">
    <citation type="journal article" date="2023" name="BMC Biol.">
        <title>The compact genome of the sponge Oopsacas minuta (Hexactinellida) is lacking key metazoan core genes.</title>
        <authorList>
            <person name="Santini S."/>
            <person name="Schenkelaars Q."/>
            <person name="Jourda C."/>
            <person name="Duchesne M."/>
            <person name="Belahbib H."/>
            <person name="Rocher C."/>
            <person name="Selva M."/>
            <person name="Riesgo A."/>
            <person name="Vervoort M."/>
            <person name="Leys S.P."/>
            <person name="Kodjabachian L."/>
            <person name="Le Bivic A."/>
            <person name="Borchiellini C."/>
            <person name="Claverie J.M."/>
            <person name="Renard E."/>
        </authorList>
    </citation>
    <scope>NUCLEOTIDE SEQUENCE [LARGE SCALE GENOMIC DNA]</scope>
    <source>
        <strain evidence="1">SPO-2</strain>
    </source>
</reference>
<protein>
    <recommendedName>
        <fullName evidence="3">Transposase</fullName>
    </recommendedName>
</protein>
<organism evidence="1 2">
    <name type="scientific">Oopsacas minuta</name>
    <dbReference type="NCBI Taxonomy" id="111878"/>
    <lineage>
        <taxon>Eukaryota</taxon>
        <taxon>Metazoa</taxon>
        <taxon>Porifera</taxon>
        <taxon>Hexactinellida</taxon>
        <taxon>Hexasterophora</taxon>
        <taxon>Lyssacinosida</taxon>
        <taxon>Leucopsacidae</taxon>
        <taxon>Oopsacas</taxon>
    </lineage>
</organism>
<evidence type="ECO:0000313" key="1">
    <source>
        <dbReference type="EMBL" id="KAI6655371.1"/>
    </source>
</evidence>
<dbReference type="AlphaFoldDB" id="A0AAV7K2K4"/>